<feature type="region of interest" description="Disordered" evidence="1">
    <location>
        <begin position="189"/>
        <end position="211"/>
    </location>
</feature>
<feature type="region of interest" description="Disordered" evidence="1">
    <location>
        <begin position="1214"/>
        <end position="1252"/>
    </location>
</feature>
<organism evidence="2 3">
    <name type="scientific">Symbiodinium microadriaticum</name>
    <name type="common">Dinoflagellate</name>
    <name type="synonym">Zooxanthella microadriatica</name>
    <dbReference type="NCBI Taxonomy" id="2951"/>
    <lineage>
        <taxon>Eukaryota</taxon>
        <taxon>Sar</taxon>
        <taxon>Alveolata</taxon>
        <taxon>Dinophyceae</taxon>
        <taxon>Suessiales</taxon>
        <taxon>Symbiodiniaceae</taxon>
        <taxon>Symbiodinium</taxon>
    </lineage>
</organism>
<sequence length="1664" mass="185240">MWLCIPGNAQYGSFEEIEKILDYELEDEICTEVEVPHTPAADELHCQRTLERILELLCDLPDGTPHDGTKAEIVSELSEYFGVDWSQTNWAHYNALYDDAVEFVILRTPPPTEARTSRDRNIRFRLCPWCLKNTPSCLARCTFCFSVFISRGTYQRVEASADAPMEIPHDAIARAREEAANAVIEIEEDEPMEDEPQPEVDHDNDVTMGGDDRRTIAEPEGELDLDMDIDEQAEGEAAAEHNTEVQSRAPVLMFDTQFHIDPEQAHYQQGLRVNLFPNAESAQITDPHWDYAKYMSYIIVHLLYKNWSSYSKWLDMPVRAVQEAFDRGQRHDSLGKWGSLSEVDPMTGVPRELDDDEVLQHGISRGEQDDPTGDHALSRYRTNQMLSILVRGAIQLGYRRQHFMVNNHVREGTEVDTSMVHSSCAALLAKIVGKVTGYQQLSMLTPRSRHSPGYILSIDPFGICQFFGAKDCTLQFATHHDDGRSADPYPTQVHNSVDECSRQRRPTSSVIRNHGMIDDGTVTDTIGDLLPAKERGSHSYGDRYLQIGNFRIGVADDADHWLYMTRTDDGAGRVIQGWHKDGSVNTHGQRRRQFSPTTNLNHRQIQWHCGNIQAKLGSCSGITAGPGFIQFGDWRLEVKIGDRFIEFGKFLGSCGPRTDNNLFNRLTTTEPTGVTFGDRFVQIGHFRIGDVDGWHFSISHVNSGLTAQIFTGDGHVHNGNGHRRDWQTTGRPLQDCKIFPEKPHLFSFDTLYAFYSPVHKRYLQLHPGIENKLHDHGPEALEVDSGPSDLPYWRAFERFSVVDAGNGLVALHNARNNRFMKMSHGDMTASPIKPANRLPASGWYSEYFQIVDAGDGMVGLHNPYFNRFVQMHSNGHVQATGGRFNPTAKRFLQMHGSGIGCSGQFHFFAVLQTSVELPNGWADATAFVPDLITAVVDEFAYGVLLLTTARKIRFVDKFGHAIYSAVRMDSNGHVGVRGHVHAQVRNLTGSKGGSPLVHLRRTAYAADMKSTAVKSAYAPNLASSANYAMSSPTTFASSMSEEQRTALVKILQAAIVQPQLAVPGGLLLLRLHYDGQHEESKKESSDSSSSVPDVTDHELDGMLADRTKASNDLSAVQHSRWHWEADGSKWWRSWFIAPRVELLVEQPSHNTVAFYPPSVGGTAFLFATTSNDGEGWNRDRGWSRNGWWEKPTANNIGGGRPGWAWSRRNRAEASSSGGWRAHGARPEWKISASGQNRRQRQKPSRTTTRKKTRKLWPVLKYECPSRGADLPLQVGRQGCATRTFGIVAAFLIGKDKGAQTENWVYMRPPPEWRHLRGIVVVHHIDDGRCAGDAAILDRLLDGALCAHCEITPGPLEAEVEVLGKTKTRRRRLQNGARLPAVPQRDYIGGGLGRSPSAFTAANTTWCSGSPVGAGGTALEDINSGWTDSIFRVIPIPAFLQSLPADELTGMTMVVCLRVAVIWASLAGIPTSFKLSEDANETEVSQVSSGGGLYSFGATVAIYNPRYQRLVQMHLLRNYSAGNKGSNSMTSKHSGRIHLEMFETYERFIIVDAGGGKIGLHNTFNNRFLKMSGGSLVTSPIKAPSNLPVPGWESEYFEIIDGGASEALSRARYSEGNQNYLRLKEHGMDGHRPPHPPHFHPSWAWEKFKVFDAGAGMKLSEAQPA</sequence>
<proteinExistence type="predicted"/>
<comment type="caution">
    <text evidence="2">The sequence shown here is derived from an EMBL/GenBank/DDBJ whole genome shotgun (WGS) entry which is preliminary data.</text>
</comment>
<feature type="compositionally biased region" description="Basic and acidic residues" evidence="1">
    <location>
        <begin position="199"/>
        <end position="211"/>
    </location>
</feature>
<evidence type="ECO:0000256" key="1">
    <source>
        <dbReference type="SAM" id="MobiDB-lite"/>
    </source>
</evidence>
<dbReference type="Gene3D" id="2.80.10.50">
    <property type="match status" value="1"/>
</dbReference>
<evidence type="ECO:0000313" key="3">
    <source>
        <dbReference type="Proteomes" id="UP000186817"/>
    </source>
</evidence>
<gene>
    <name evidence="2" type="ORF">AK812_SmicGene44410</name>
</gene>
<reference evidence="2 3" key="1">
    <citation type="submission" date="2016-02" db="EMBL/GenBank/DDBJ databases">
        <title>Genome analysis of coral dinoflagellate symbionts highlights evolutionary adaptations to a symbiotic lifestyle.</title>
        <authorList>
            <person name="Aranda M."/>
            <person name="Li Y."/>
            <person name="Liew Y.J."/>
            <person name="Baumgarten S."/>
            <person name="Simakov O."/>
            <person name="Wilson M."/>
            <person name="Piel J."/>
            <person name="Ashoor H."/>
            <person name="Bougouffa S."/>
            <person name="Bajic V.B."/>
            <person name="Ryu T."/>
            <person name="Ravasi T."/>
            <person name="Bayer T."/>
            <person name="Micklem G."/>
            <person name="Kim H."/>
            <person name="Bhak J."/>
            <person name="Lajeunesse T.C."/>
            <person name="Voolstra C.R."/>
        </authorList>
    </citation>
    <scope>NUCLEOTIDE SEQUENCE [LARGE SCALE GENOMIC DNA]</scope>
    <source>
        <strain evidence="2 3">CCMP2467</strain>
    </source>
</reference>
<dbReference type="EMBL" id="LSRX01002299">
    <property type="protein sequence ID" value="OLP75746.1"/>
    <property type="molecule type" value="Genomic_DNA"/>
</dbReference>
<feature type="compositionally biased region" description="Acidic residues" evidence="1">
    <location>
        <begin position="189"/>
        <end position="198"/>
    </location>
</feature>
<feature type="compositionally biased region" description="Basic residues" evidence="1">
    <location>
        <begin position="1237"/>
        <end position="1252"/>
    </location>
</feature>
<accession>A0A1Q9BYJ4</accession>
<protein>
    <submittedName>
        <fullName evidence="2">Uncharacterized protein</fullName>
    </submittedName>
</protein>
<dbReference type="Proteomes" id="UP000186817">
    <property type="component" value="Unassembled WGS sequence"/>
</dbReference>
<dbReference type="OrthoDB" id="418451at2759"/>
<keyword evidence="3" id="KW-1185">Reference proteome</keyword>
<name>A0A1Q9BYJ4_SYMMI</name>
<evidence type="ECO:0000313" key="2">
    <source>
        <dbReference type="EMBL" id="OLP75746.1"/>
    </source>
</evidence>
<dbReference type="CDD" id="cd00257">
    <property type="entry name" value="beta-trefoil_FSCN-like"/>
    <property type="match status" value="1"/>
</dbReference>